<organism evidence="1 2">
    <name type="scientific">Candidozyma haemuli</name>
    <dbReference type="NCBI Taxonomy" id="45357"/>
    <lineage>
        <taxon>Eukaryota</taxon>
        <taxon>Fungi</taxon>
        <taxon>Dikarya</taxon>
        <taxon>Ascomycota</taxon>
        <taxon>Saccharomycotina</taxon>
        <taxon>Pichiomycetes</taxon>
        <taxon>Metschnikowiaceae</taxon>
        <taxon>Candidozyma</taxon>
    </lineage>
</organism>
<dbReference type="EMBL" id="PKFO01000008">
    <property type="protein sequence ID" value="PVH22420.1"/>
    <property type="molecule type" value="Genomic_DNA"/>
</dbReference>
<dbReference type="Proteomes" id="UP000244309">
    <property type="component" value="Unassembled WGS sequence"/>
</dbReference>
<proteinExistence type="predicted"/>
<accession>A0A2V1AWE2</accession>
<dbReference type="GeneID" id="37010318"/>
<keyword evidence="2" id="KW-1185">Reference proteome</keyword>
<evidence type="ECO:0000313" key="1">
    <source>
        <dbReference type="EMBL" id="PVH22420.1"/>
    </source>
</evidence>
<comment type="caution">
    <text evidence="1">The sequence shown here is derived from an EMBL/GenBank/DDBJ whole genome shotgun (WGS) entry which is preliminary data.</text>
</comment>
<protein>
    <submittedName>
        <fullName evidence="1">Uncharacterized protein</fullName>
    </submittedName>
</protein>
<evidence type="ECO:0000313" key="2">
    <source>
        <dbReference type="Proteomes" id="UP000244309"/>
    </source>
</evidence>
<dbReference type="AlphaFoldDB" id="A0A2V1AWE2"/>
<dbReference type="RefSeq" id="XP_025343360.1">
    <property type="nucleotide sequence ID" value="XM_025488593.1"/>
</dbReference>
<reference evidence="1 2" key="1">
    <citation type="submission" date="2017-12" db="EMBL/GenBank/DDBJ databases">
        <title>Genome Sequence of a Multidrug-Resistant Candida haemulonii Isolate from a Patient with Chronic Leg Ulcers in Israel.</title>
        <authorList>
            <person name="Chow N.A."/>
            <person name="Gade L."/>
            <person name="Batra D."/>
            <person name="Rowe L.A."/>
            <person name="Ben-Ami R."/>
            <person name="Loparev V.N."/>
            <person name="Litvintseva A.P."/>
        </authorList>
    </citation>
    <scope>NUCLEOTIDE SEQUENCE [LARGE SCALE GENOMIC DNA]</scope>
    <source>
        <strain evidence="1 2">B11899</strain>
    </source>
</reference>
<gene>
    <name evidence="1" type="ORF">CXQ85_004988</name>
</gene>
<sequence>MNQNRFETIYVFEEFARSSFALSKVAASVFQKLSENPLSYASHITRLCHLTETILAITEVQLAFQKSPTDLQTVTCANEQFEDVVAPEFSLEHAIICPKSLTRFSPTPGLLDIPLGCLVARYRGKRFEFRDSSASLSGTLDTPAILSDRCKVSGIGKNGNGFVSLCSRYVSPHWFTQSPLAHTVIPGMNISEILEFEIRSTVYNTKAPSPLTVSCVTVQLLELTSTSAPVSPSSSIDSLETTKSLLVKTLSTISCCEKIGDSMPFPISKTLYNCCLPDCEPTFYSERMARNYAIKLIVDLQGFETGDSKQSIETLVDVNIARASQEDLQSLLQGMTLTASFDLKRHVGSVSNLLDWPYVPLERVQTAVIHGQDFCFTTTLLECLESKVIRRTPTHLQQIRPKKHKDDASSTMHYALFKTTGKTDESRDHFWAMPVIKYENRYSVCSIPLPLWNMSGGLSQSYSFANQEKLCPLDTSFENDRKVIQLSSIIEPSFHLPLPVSGAVVHPSMKIADFLKLRLSFPFNWDNLPELYTKMFLISSTRIALFACSKKKEEKVWESTKKHGFHEAKVEGWNFKASENCKEFFMEIPSELYDFTVPWFGETYQSNDDYLNMVLRVELWLVGAELKATIGVHVPVQVSRDPIDVTELGVVPPSYAVLVEKKEEPLFGANREIDNTGFLRPALGRPDTPFPERFTEW</sequence>
<dbReference type="VEuPathDB" id="FungiDB:CXQ85_004988"/>
<name>A0A2V1AWE2_9ASCO</name>